<dbReference type="PANTHER" id="PTHR43214:SF43">
    <property type="entry name" value="TWO-COMPONENT RESPONSE REGULATOR"/>
    <property type="match status" value="1"/>
</dbReference>
<dbReference type="InterPro" id="IPR058245">
    <property type="entry name" value="NreC/VraR/RcsB-like_REC"/>
</dbReference>
<reference evidence="6" key="1">
    <citation type="submission" date="2020-05" db="EMBL/GenBank/DDBJ databases">
        <authorList>
            <person name="Zhu T."/>
            <person name="Keshari N."/>
            <person name="Lu X."/>
        </authorList>
    </citation>
    <scope>NUCLEOTIDE SEQUENCE</scope>
    <source>
        <strain evidence="6">NK1-12</strain>
    </source>
</reference>
<dbReference type="CDD" id="cd17535">
    <property type="entry name" value="REC_NarL-like"/>
    <property type="match status" value="1"/>
</dbReference>
<feature type="domain" description="HTH luxR-type" evidence="4">
    <location>
        <begin position="162"/>
        <end position="227"/>
    </location>
</feature>
<evidence type="ECO:0000256" key="1">
    <source>
        <dbReference type="ARBA" id="ARBA00022553"/>
    </source>
</evidence>
<dbReference type="PROSITE" id="PS50043">
    <property type="entry name" value="HTH_LUXR_2"/>
    <property type="match status" value="1"/>
</dbReference>
<dbReference type="SMART" id="SM00448">
    <property type="entry name" value="REC"/>
    <property type="match status" value="1"/>
</dbReference>
<evidence type="ECO:0000313" key="6">
    <source>
        <dbReference type="EMBL" id="WNZ25781.1"/>
    </source>
</evidence>
<dbReference type="PROSITE" id="PS50110">
    <property type="entry name" value="RESPONSE_REGULATORY"/>
    <property type="match status" value="1"/>
</dbReference>
<protein>
    <submittedName>
        <fullName evidence="6">Response regulator transcription factor</fullName>
    </submittedName>
</protein>
<name>A0AA96WP69_9CYAN</name>
<proteinExistence type="predicted"/>
<dbReference type="InterPro" id="IPR011006">
    <property type="entry name" value="CheY-like_superfamily"/>
</dbReference>
<evidence type="ECO:0000259" key="4">
    <source>
        <dbReference type="PROSITE" id="PS50043"/>
    </source>
</evidence>
<dbReference type="PROSITE" id="PS00622">
    <property type="entry name" value="HTH_LUXR_1"/>
    <property type="match status" value="1"/>
</dbReference>
<keyword evidence="1 3" id="KW-0597">Phosphoprotein</keyword>
<dbReference type="EMBL" id="CP053586">
    <property type="protein sequence ID" value="WNZ25781.1"/>
    <property type="molecule type" value="Genomic_DNA"/>
</dbReference>
<dbReference type="SUPFAM" id="SSF52172">
    <property type="entry name" value="CheY-like"/>
    <property type="match status" value="1"/>
</dbReference>
<feature type="modified residue" description="4-aspartylphosphate" evidence="3">
    <location>
        <position position="68"/>
    </location>
</feature>
<dbReference type="InterPro" id="IPR000792">
    <property type="entry name" value="Tscrpt_reg_LuxR_C"/>
</dbReference>
<dbReference type="GO" id="GO:0006355">
    <property type="term" value="P:regulation of DNA-templated transcription"/>
    <property type="evidence" value="ECO:0007669"/>
    <property type="project" value="InterPro"/>
</dbReference>
<evidence type="ECO:0000259" key="5">
    <source>
        <dbReference type="PROSITE" id="PS50110"/>
    </source>
</evidence>
<evidence type="ECO:0000256" key="3">
    <source>
        <dbReference type="PROSITE-ProRule" id="PRU00169"/>
    </source>
</evidence>
<dbReference type="GO" id="GO:0003677">
    <property type="term" value="F:DNA binding"/>
    <property type="evidence" value="ECO:0007669"/>
    <property type="project" value="UniProtKB-KW"/>
</dbReference>
<dbReference type="GO" id="GO:0000160">
    <property type="term" value="P:phosphorelay signal transduction system"/>
    <property type="evidence" value="ECO:0007669"/>
    <property type="project" value="InterPro"/>
</dbReference>
<dbReference type="Gene3D" id="3.40.50.2300">
    <property type="match status" value="1"/>
</dbReference>
<dbReference type="RefSeq" id="WP_316431945.1">
    <property type="nucleotide sequence ID" value="NZ_CP053586.1"/>
</dbReference>
<dbReference type="SUPFAM" id="SSF46894">
    <property type="entry name" value="C-terminal effector domain of the bipartite response regulators"/>
    <property type="match status" value="1"/>
</dbReference>
<dbReference type="InterPro" id="IPR039420">
    <property type="entry name" value="WalR-like"/>
</dbReference>
<dbReference type="SMART" id="SM00421">
    <property type="entry name" value="HTH_LUXR"/>
    <property type="match status" value="1"/>
</dbReference>
<keyword evidence="2" id="KW-0238">DNA-binding</keyword>
<accession>A0AA96WP69</accession>
<dbReference type="InterPro" id="IPR016032">
    <property type="entry name" value="Sig_transdc_resp-reg_C-effctor"/>
</dbReference>
<dbReference type="CDD" id="cd06170">
    <property type="entry name" value="LuxR_C_like"/>
    <property type="match status" value="1"/>
</dbReference>
<gene>
    <name evidence="6" type="ORF">HJG54_25055</name>
</gene>
<dbReference type="Pfam" id="PF00072">
    <property type="entry name" value="Response_reg"/>
    <property type="match status" value="1"/>
</dbReference>
<dbReference type="AlphaFoldDB" id="A0AA96WP69"/>
<sequence>MHEDYSVSATNSTSPIRLLLVDDQTLISQGLKAMLELEADLQVVGIANDGSVAVEQVAALQPDLVLMDVRMPVMDGRAATRAISQQFPAVKVLVLSTFDDDQYITDSIRAGAKGYLLKDMPIDELVQAIRLAHRGYTQMAPGLMEKLMSHSSEVQTASSKPALSELSSLTPRERDVLCLIGDGSTNREIAEQLYISESTVKTHVTHLFDRLNLRNRAQLAIFANSICQTGKLAFR</sequence>
<evidence type="ECO:0000256" key="2">
    <source>
        <dbReference type="ARBA" id="ARBA00023125"/>
    </source>
</evidence>
<feature type="domain" description="Response regulatory" evidence="5">
    <location>
        <begin position="17"/>
        <end position="133"/>
    </location>
</feature>
<dbReference type="PRINTS" id="PR00038">
    <property type="entry name" value="HTHLUXR"/>
</dbReference>
<dbReference type="PANTHER" id="PTHR43214">
    <property type="entry name" value="TWO-COMPONENT RESPONSE REGULATOR"/>
    <property type="match status" value="1"/>
</dbReference>
<dbReference type="Pfam" id="PF00196">
    <property type="entry name" value="GerE"/>
    <property type="match status" value="1"/>
</dbReference>
<dbReference type="InterPro" id="IPR001789">
    <property type="entry name" value="Sig_transdc_resp-reg_receiver"/>
</dbReference>
<organism evidence="6">
    <name type="scientific">Leptolyngbya sp. NK1-12</name>
    <dbReference type="NCBI Taxonomy" id="2547451"/>
    <lineage>
        <taxon>Bacteria</taxon>
        <taxon>Bacillati</taxon>
        <taxon>Cyanobacteriota</taxon>
        <taxon>Cyanophyceae</taxon>
        <taxon>Leptolyngbyales</taxon>
        <taxon>Leptolyngbyaceae</taxon>
        <taxon>Leptolyngbya group</taxon>
        <taxon>Leptolyngbya</taxon>
    </lineage>
</organism>